<keyword evidence="3" id="KW-1003">Cell membrane</keyword>
<evidence type="ECO:0000259" key="8">
    <source>
        <dbReference type="PROSITE" id="PS50928"/>
    </source>
</evidence>
<keyword evidence="10" id="KW-1185">Reference proteome</keyword>
<evidence type="ECO:0000256" key="1">
    <source>
        <dbReference type="ARBA" id="ARBA00004651"/>
    </source>
</evidence>
<dbReference type="InterPro" id="IPR051393">
    <property type="entry name" value="ABC_transporter_permease"/>
</dbReference>
<dbReference type="InterPro" id="IPR035906">
    <property type="entry name" value="MetI-like_sf"/>
</dbReference>
<evidence type="ECO:0000256" key="3">
    <source>
        <dbReference type="ARBA" id="ARBA00022475"/>
    </source>
</evidence>
<comment type="subcellular location">
    <subcellularLocation>
        <location evidence="1 7">Cell membrane</location>
        <topology evidence="1 7">Multi-pass membrane protein</topology>
    </subcellularLocation>
</comment>
<evidence type="ECO:0000256" key="4">
    <source>
        <dbReference type="ARBA" id="ARBA00022692"/>
    </source>
</evidence>
<evidence type="ECO:0000313" key="10">
    <source>
        <dbReference type="Proteomes" id="UP000246635"/>
    </source>
</evidence>
<evidence type="ECO:0000313" key="9">
    <source>
        <dbReference type="EMBL" id="PWV95848.1"/>
    </source>
</evidence>
<organism evidence="9 10">
    <name type="scientific">Paenibacillus cellulosilyticus</name>
    <dbReference type="NCBI Taxonomy" id="375489"/>
    <lineage>
        <taxon>Bacteria</taxon>
        <taxon>Bacillati</taxon>
        <taxon>Bacillota</taxon>
        <taxon>Bacilli</taxon>
        <taxon>Bacillales</taxon>
        <taxon>Paenibacillaceae</taxon>
        <taxon>Paenibacillus</taxon>
    </lineage>
</organism>
<comment type="similarity">
    <text evidence="7">Belongs to the binding-protein-dependent transport system permease family.</text>
</comment>
<dbReference type="CDD" id="cd06261">
    <property type="entry name" value="TM_PBP2"/>
    <property type="match status" value="1"/>
</dbReference>
<dbReference type="AlphaFoldDB" id="A0A2V2YMQ3"/>
<dbReference type="EMBL" id="QGTQ01000024">
    <property type="protein sequence ID" value="PWV95848.1"/>
    <property type="molecule type" value="Genomic_DNA"/>
</dbReference>
<evidence type="ECO:0000256" key="5">
    <source>
        <dbReference type="ARBA" id="ARBA00022989"/>
    </source>
</evidence>
<feature type="transmembrane region" description="Helical" evidence="7">
    <location>
        <begin position="103"/>
        <end position="124"/>
    </location>
</feature>
<dbReference type="Pfam" id="PF00528">
    <property type="entry name" value="BPD_transp_1"/>
    <property type="match status" value="1"/>
</dbReference>
<feature type="transmembrane region" description="Helical" evidence="7">
    <location>
        <begin position="12"/>
        <end position="34"/>
    </location>
</feature>
<dbReference type="Proteomes" id="UP000246635">
    <property type="component" value="Unassembled WGS sequence"/>
</dbReference>
<feature type="domain" description="ABC transmembrane type-1" evidence="8">
    <location>
        <begin position="66"/>
        <end position="279"/>
    </location>
</feature>
<feature type="transmembrane region" description="Helical" evidence="7">
    <location>
        <begin position="70"/>
        <end position="91"/>
    </location>
</feature>
<reference evidence="9 10" key="1">
    <citation type="submission" date="2018-05" db="EMBL/GenBank/DDBJ databases">
        <title>Genomic Encyclopedia of Type Strains, Phase III (KMG-III): the genomes of soil and plant-associated and newly described type strains.</title>
        <authorList>
            <person name="Whitman W."/>
        </authorList>
    </citation>
    <scope>NUCLEOTIDE SEQUENCE [LARGE SCALE GENOMIC DNA]</scope>
    <source>
        <strain evidence="9 10">CECT 5696</strain>
    </source>
</reference>
<dbReference type="RefSeq" id="WP_219993708.1">
    <property type="nucleotide sequence ID" value="NZ_CP054613.1"/>
</dbReference>
<feature type="transmembrane region" description="Helical" evidence="7">
    <location>
        <begin position="258"/>
        <end position="280"/>
    </location>
</feature>
<feature type="transmembrane region" description="Helical" evidence="7">
    <location>
        <begin position="200"/>
        <end position="222"/>
    </location>
</feature>
<dbReference type="PANTHER" id="PTHR30193:SF37">
    <property type="entry name" value="INNER MEMBRANE ABC TRANSPORTER PERMEASE PROTEIN YCJO"/>
    <property type="match status" value="1"/>
</dbReference>
<dbReference type="InterPro" id="IPR000515">
    <property type="entry name" value="MetI-like"/>
</dbReference>
<evidence type="ECO:0000256" key="2">
    <source>
        <dbReference type="ARBA" id="ARBA00022448"/>
    </source>
</evidence>
<comment type="caution">
    <text evidence="9">The sequence shown here is derived from an EMBL/GenBank/DDBJ whole genome shotgun (WGS) entry which is preliminary data.</text>
</comment>
<keyword evidence="2 7" id="KW-0813">Transport</keyword>
<proteinExistence type="inferred from homology"/>
<dbReference type="GO" id="GO:0005886">
    <property type="term" value="C:plasma membrane"/>
    <property type="evidence" value="ECO:0007669"/>
    <property type="project" value="UniProtKB-SubCell"/>
</dbReference>
<dbReference type="SUPFAM" id="SSF161098">
    <property type="entry name" value="MetI-like"/>
    <property type="match status" value="1"/>
</dbReference>
<dbReference type="Gene3D" id="1.10.3720.10">
    <property type="entry name" value="MetI-like"/>
    <property type="match status" value="1"/>
</dbReference>
<evidence type="ECO:0000256" key="7">
    <source>
        <dbReference type="RuleBase" id="RU363032"/>
    </source>
</evidence>
<keyword evidence="4 7" id="KW-0812">Transmembrane</keyword>
<name>A0A2V2YMQ3_9BACL</name>
<dbReference type="PROSITE" id="PS50928">
    <property type="entry name" value="ABC_TM1"/>
    <property type="match status" value="1"/>
</dbReference>
<dbReference type="PANTHER" id="PTHR30193">
    <property type="entry name" value="ABC TRANSPORTER PERMEASE PROTEIN"/>
    <property type="match status" value="1"/>
</dbReference>
<accession>A0A2V2YMQ3</accession>
<protein>
    <submittedName>
        <fullName evidence="9">Carbohydrate ABC transporter membrane protein 1 (CUT1 family)</fullName>
    </submittedName>
</protein>
<keyword evidence="6 7" id="KW-0472">Membrane</keyword>
<dbReference type="GO" id="GO:0055085">
    <property type="term" value="P:transmembrane transport"/>
    <property type="evidence" value="ECO:0007669"/>
    <property type="project" value="InterPro"/>
</dbReference>
<gene>
    <name evidence="9" type="ORF">DFQ01_12421</name>
</gene>
<keyword evidence="5 7" id="KW-1133">Transmembrane helix</keyword>
<evidence type="ECO:0000256" key="6">
    <source>
        <dbReference type="ARBA" id="ARBA00023136"/>
    </source>
</evidence>
<sequence length="290" mass="32452">MNNKTYPYYFSLGAMLLYVLLLVIPGVAGIAYAFTDWNSYDSAVHFIGLDNFRKVFSGENMYVSFIKNTLIFTIATIVLKTVIGFFLALLVNKGVRFRNFHRAVMFMPAVVPMLIVGLIFKSVLHPDTGLLNEFLLTIGLGFLAQHWLTDLNFAFKSIIGVDVWKGAGYIMVILLAGLQSIPKDYDEAAEIDGAGYWRRIWNITIPLLMPALTVTLVLNMLYGLKVFDTVYVLTNGGPGYATEVLFTGVFKEFSMGRYGLGTALSTVLFVFMTIIGYFVVKVMSREEDSH</sequence>